<organism evidence="2 3">
    <name type="scientific">Triangularia verruculosa</name>
    <dbReference type="NCBI Taxonomy" id="2587418"/>
    <lineage>
        <taxon>Eukaryota</taxon>
        <taxon>Fungi</taxon>
        <taxon>Dikarya</taxon>
        <taxon>Ascomycota</taxon>
        <taxon>Pezizomycotina</taxon>
        <taxon>Sordariomycetes</taxon>
        <taxon>Sordariomycetidae</taxon>
        <taxon>Sordariales</taxon>
        <taxon>Podosporaceae</taxon>
        <taxon>Triangularia</taxon>
    </lineage>
</organism>
<evidence type="ECO:0000313" key="3">
    <source>
        <dbReference type="Proteomes" id="UP001303160"/>
    </source>
</evidence>
<dbReference type="EMBL" id="MU863886">
    <property type="protein sequence ID" value="KAK4203852.1"/>
    <property type="molecule type" value="Genomic_DNA"/>
</dbReference>
<reference evidence="2" key="1">
    <citation type="journal article" date="2023" name="Mol. Phylogenet. Evol.">
        <title>Genome-scale phylogeny and comparative genomics of the fungal order Sordariales.</title>
        <authorList>
            <person name="Hensen N."/>
            <person name="Bonometti L."/>
            <person name="Westerberg I."/>
            <person name="Brannstrom I.O."/>
            <person name="Guillou S."/>
            <person name="Cros-Aarteil S."/>
            <person name="Calhoun S."/>
            <person name="Haridas S."/>
            <person name="Kuo A."/>
            <person name="Mondo S."/>
            <person name="Pangilinan J."/>
            <person name="Riley R."/>
            <person name="LaButti K."/>
            <person name="Andreopoulos B."/>
            <person name="Lipzen A."/>
            <person name="Chen C."/>
            <person name="Yan M."/>
            <person name="Daum C."/>
            <person name="Ng V."/>
            <person name="Clum A."/>
            <person name="Steindorff A."/>
            <person name="Ohm R.A."/>
            <person name="Martin F."/>
            <person name="Silar P."/>
            <person name="Natvig D.O."/>
            <person name="Lalanne C."/>
            <person name="Gautier V."/>
            <person name="Ament-Velasquez S.L."/>
            <person name="Kruys A."/>
            <person name="Hutchinson M.I."/>
            <person name="Powell A.J."/>
            <person name="Barry K."/>
            <person name="Miller A.N."/>
            <person name="Grigoriev I.V."/>
            <person name="Debuchy R."/>
            <person name="Gladieux P."/>
            <person name="Hiltunen Thoren M."/>
            <person name="Johannesson H."/>
        </authorList>
    </citation>
    <scope>NUCLEOTIDE SEQUENCE</scope>
    <source>
        <strain evidence="2">CBS 315.58</strain>
    </source>
</reference>
<sequence length="201" mass="22079">MEINTLNLGGHKRPVLWEVYRSAVETGAVEQVMVVPVYAQRWRKIGWQRALEYRGASSKFLGRGKLVFPRIAPFPVFFELFNTAASAVCACGTVPEAKPRKTAPRDNGSTSRATLTTDISALMLIFCYATSRHVCTEARRSGPGYPPAGSRIRSALGRDTPTGADGLTTNGRRRKWHQDTNVRCLRSKVPAPGSPRSYAIG</sequence>
<proteinExistence type="predicted"/>
<name>A0AAN6XSP4_9PEZI</name>
<reference evidence="2" key="2">
    <citation type="submission" date="2023-05" db="EMBL/GenBank/DDBJ databases">
        <authorList>
            <consortium name="Lawrence Berkeley National Laboratory"/>
            <person name="Steindorff A."/>
            <person name="Hensen N."/>
            <person name="Bonometti L."/>
            <person name="Westerberg I."/>
            <person name="Brannstrom I.O."/>
            <person name="Guillou S."/>
            <person name="Cros-Aarteil S."/>
            <person name="Calhoun S."/>
            <person name="Haridas S."/>
            <person name="Kuo A."/>
            <person name="Mondo S."/>
            <person name="Pangilinan J."/>
            <person name="Riley R."/>
            <person name="Labutti K."/>
            <person name="Andreopoulos B."/>
            <person name="Lipzen A."/>
            <person name="Chen C."/>
            <person name="Yanf M."/>
            <person name="Daum C."/>
            <person name="Ng V."/>
            <person name="Clum A."/>
            <person name="Ohm R."/>
            <person name="Martin F."/>
            <person name="Silar P."/>
            <person name="Natvig D."/>
            <person name="Lalanne C."/>
            <person name="Gautier V."/>
            <person name="Ament-Velasquez S.L."/>
            <person name="Kruys A."/>
            <person name="Hutchinson M.I."/>
            <person name="Powell A.J."/>
            <person name="Barry K."/>
            <person name="Miller A.N."/>
            <person name="Grigoriev I.V."/>
            <person name="Debuchy R."/>
            <person name="Gladieux P."/>
            <person name="Thoren M.H."/>
            <person name="Johannesson H."/>
        </authorList>
    </citation>
    <scope>NUCLEOTIDE SEQUENCE</scope>
    <source>
        <strain evidence="2">CBS 315.58</strain>
    </source>
</reference>
<evidence type="ECO:0000256" key="1">
    <source>
        <dbReference type="SAM" id="MobiDB-lite"/>
    </source>
</evidence>
<protein>
    <submittedName>
        <fullName evidence="2">Uncharacterized protein</fullName>
    </submittedName>
</protein>
<feature type="region of interest" description="Disordered" evidence="1">
    <location>
        <begin position="139"/>
        <end position="171"/>
    </location>
</feature>
<accession>A0AAN6XSP4</accession>
<dbReference type="AlphaFoldDB" id="A0AAN6XSP4"/>
<evidence type="ECO:0000313" key="2">
    <source>
        <dbReference type="EMBL" id="KAK4203852.1"/>
    </source>
</evidence>
<dbReference type="Proteomes" id="UP001303160">
    <property type="component" value="Unassembled WGS sequence"/>
</dbReference>
<comment type="caution">
    <text evidence="2">The sequence shown here is derived from an EMBL/GenBank/DDBJ whole genome shotgun (WGS) entry which is preliminary data.</text>
</comment>
<keyword evidence="3" id="KW-1185">Reference proteome</keyword>
<gene>
    <name evidence="2" type="ORF">QBC40DRAFT_314396</name>
</gene>